<dbReference type="GO" id="GO:0008811">
    <property type="term" value="F:chloramphenicol O-acetyltransferase activity"/>
    <property type="evidence" value="ECO:0007669"/>
    <property type="project" value="InterPro"/>
</dbReference>
<evidence type="ECO:0000313" key="1">
    <source>
        <dbReference type="EMBL" id="HJG28179.1"/>
    </source>
</evidence>
<evidence type="ECO:0000313" key="2">
    <source>
        <dbReference type="Proteomes" id="UP000782880"/>
    </source>
</evidence>
<dbReference type="InterPro" id="IPR001707">
    <property type="entry name" value="Cmp_AcTrfase"/>
</dbReference>
<dbReference type="Gene3D" id="3.30.559.10">
    <property type="entry name" value="Chloramphenicol acetyltransferase-like domain"/>
    <property type="match status" value="1"/>
</dbReference>
<accession>A0A921LNK4</accession>
<name>A0A921LNK4_9FIRM</name>
<dbReference type="SMART" id="SM01059">
    <property type="entry name" value="CAT"/>
    <property type="match status" value="1"/>
</dbReference>
<dbReference type="AlphaFoldDB" id="A0A921LNK4"/>
<dbReference type="InterPro" id="IPR023213">
    <property type="entry name" value="CAT-like_dom_sf"/>
</dbReference>
<evidence type="ECO:0008006" key="3">
    <source>
        <dbReference type="Google" id="ProtNLM"/>
    </source>
</evidence>
<dbReference type="Pfam" id="PF00302">
    <property type="entry name" value="CAT"/>
    <property type="match status" value="1"/>
</dbReference>
<dbReference type="EMBL" id="DYVE01000156">
    <property type="protein sequence ID" value="HJG28179.1"/>
    <property type="molecule type" value="Genomic_DNA"/>
</dbReference>
<dbReference type="PANTHER" id="PTHR38474">
    <property type="entry name" value="SLR0299 PROTEIN"/>
    <property type="match status" value="1"/>
</dbReference>
<protein>
    <recommendedName>
        <fullName evidence="3">Chloramphenicol acetyltransferase</fullName>
    </recommendedName>
</protein>
<dbReference type="PANTHER" id="PTHR38474:SF1">
    <property type="entry name" value="SLR0299 PROTEIN"/>
    <property type="match status" value="1"/>
</dbReference>
<gene>
    <name evidence="1" type="ORF">K8V20_06000</name>
</gene>
<proteinExistence type="predicted"/>
<reference evidence="1" key="2">
    <citation type="submission" date="2021-09" db="EMBL/GenBank/DDBJ databases">
        <authorList>
            <person name="Gilroy R."/>
        </authorList>
    </citation>
    <scope>NUCLEOTIDE SEQUENCE</scope>
    <source>
        <strain evidence="1">ChiBcec21-2208</strain>
    </source>
</reference>
<dbReference type="SUPFAM" id="SSF52777">
    <property type="entry name" value="CoA-dependent acyltransferases"/>
    <property type="match status" value="1"/>
</dbReference>
<sequence>MQTIDRNHWERNEIFTFFSRFEYPFYSVTIPVDVTPVRQFARENQVSFYHTMIWLCTKAVNRVPAFRMRVRGEEVVLLDRTDPSFTAMRRGKAFSASLPCPGRLPRWHFAPMPAAPMLPRMSL</sequence>
<reference evidence="1" key="1">
    <citation type="journal article" date="2021" name="PeerJ">
        <title>Extensive microbial diversity within the chicken gut microbiome revealed by metagenomics and culture.</title>
        <authorList>
            <person name="Gilroy R."/>
            <person name="Ravi A."/>
            <person name="Getino M."/>
            <person name="Pursley I."/>
            <person name="Horton D.L."/>
            <person name="Alikhan N.F."/>
            <person name="Baker D."/>
            <person name="Gharbi K."/>
            <person name="Hall N."/>
            <person name="Watson M."/>
            <person name="Adriaenssens E.M."/>
            <person name="Foster-Nyarko E."/>
            <person name="Jarju S."/>
            <person name="Secka A."/>
            <person name="Antonio M."/>
            <person name="Oren A."/>
            <person name="Chaudhuri R.R."/>
            <person name="La Ragione R."/>
            <person name="Hildebrand F."/>
            <person name="Pallen M.J."/>
        </authorList>
    </citation>
    <scope>NUCLEOTIDE SEQUENCE</scope>
    <source>
        <strain evidence="1">ChiBcec21-2208</strain>
    </source>
</reference>
<organism evidence="1 2">
    <name type="scientific">Subdoligranulum variabile</name>
    <dbReference type="NCBI Taxonomy" id="214851"/>
    <lineage>
        <taxon>Bacteria</taxon>
        <taxon>Bacillati</taxon>
        <taxon>Bacillota</taxon>
        <taxon>Clostridia</taxon>
        <taxon>Eubacteriales</taxon>
        <taxon>Oscillospiraceae</taxon>
        <taxon>Subdoligranulum</taxon>
    </lineage>
</organism>
<dbReference type="Proteomes" id="UP000782880">
    <property type="component" value="Unassembled WGS sequence"/>
</dbReference>
<comment type="caution">
    <text evidence="1">The sequence shown here is derived from an EMBL/GenBank/DDBJ whole genome shotgun (WGS) entry which is preliminary data.</text>
</comment>